<evidence type="ECO:0000313" key="7">
    <source>
        <dbReference type="EMBL" id="WAL62691.1"/>
    </source>
</evidence>
<dbReference type="PANTHER" id="PTHR44858">
    <property type="entry name" value="TETRATRICOPEPTIDE REPEAT PROTEIN 6"/>
    <property type="match status" value="1"/>
</dbReference>
<keyword evidence="2 3" id="KW-0802">TPR repeat</keyword>
<keyword evidence="7" id="KW-0723">Serine/threonine-protein kinase</keyword>
<feature type="repeat" description="TPR" evidence="3">
    <location>
        <begin position="520"/>
        <end position="553"/>
    </location>
</feature>
<dbReference type="SMART" id="SM00220">
    <property type="entry name" value="S_TKc"/>
    <property type="match status" value="1"/>
</dbReference>
<evidence type="ECO:0000256" key="1">
    <source>
        <dbReference type="ARBA" id="ARBA00022737"/>
    </source>
</evidence>
<feature type="repeat" description="TPR" evidence="3">
    <location>
        <begin position="445"/>
        <end position="478"/>
    </location>
</feature>
<dbReference type="KEGG" id="tsin:OXH18_12075"/>
<keyword evidence="4" id="KW-0067">ATP-binding</keyword>
<dbReference type="EMBL" id="CP113797">
    <property type="protein sequence ID" value="WAL62691.1"/>
    <property type="molecule type" value="Genomic_DNA"/>
</dbReference>
<feature type="region of interest" description="Disordered" evidence="5">
    <location>
        <begin position="745"/>
        <end position="764"/>
    </location>
</feature>
<evidence type="ECO:0000256" key="3">
    <source>
        <dbReference type="PROSITE-ProRule" id="PRU00339"/>
    </source>
</evidence>
<dbReference type="CDD" id="cd14014">
    <property type="entry name" value="STKc_PknB_like"/>
    <property type="match status" value="1"/>
</dbReference>
<dbReference type="Pfam" id="PF13414">
    <property type="entry name" value="TPR_11"/>
    <property type="match status" value="1"/>
</dbReference>
<dbReference type="Pfam" id="PF13181">
    <property type="entry name" value="TPR_8"/>
    <property type="match status" value="2"/>
</dbReference>
<dbReference type="PROSITE" id="PS50293">
    <property type="entry name" value="TPR_REGION"/>
    <property type="match status" value="2"/>
</dbReference>
<evidence type="ECO:0000256" key="5">
    <source>
        <dbReference type="SAM" id="MobiDB-lite"/>
    </source>
</evidence>
<reference evidence="7" key="1">
    <citation type="submission" date="2022-12" db="EMBL/GenBank/DDBJ databases">
        <title>Polyphasic identification of a Novel Hot-Spring Cyanobacterium Ocullathermofonsia sinensis gen nov. sp. nov. and Genomic Insights on its Adaptations to the Thermal Habitat.</title>
        <authorList>
            <person name="Daroch M."/>
            <person name="Tang J."/>
            <person name="Jiang Y."/>
        </authorList>
    </citation>
    <scope>NUCLEOTIDE SEQUENCE</scope>
    <source>
        <strain evidence="7">PKUAC-SCTA174</strain>
    </source>
</reference>
<evidence type="ECO:0000256" key="4">
    <source>
        <dbReference type="PROSITE-ProRule" id="PRU10141"/>
    </source>
</evidence>
<feature type="region of interest" description="Disordered" evidence="5">
    <location>
        <begin position="800"/>
        <end position="856"/>
    </location>
</feature>
<dbReference type="InterPro" id="IPR050498">
    <property type="entry name" value="Ycf3"/>
</dbReference>
<dbReference type="Pfam" id="PF13432">
    <property type="entry name" value="TPR_16"/>
    <property type="match status" value="1"/>
</dbReference>
<dbReference type="Pfam" id="PF00069">
    <property type="entry name" value="Pkinase"/>
    <property type="match status" value="1"/>
</dbReference>
<dbReference type="SMART" id="SM00028">
    <property type="entry name" value="TPR"/>
    <property type="match status" value="9"/>
</dbReference>
<keyword evidence="7" id="KW-0808">Transferase</keyword>
<proteinExistence type="predicted"/>
<evidence type="ECO:0000256" key="2">
    <source>
        <dbReference type="ARBA" id="ARBA00022803"/>
    </source>
</evidence>
<dbReference type="PANTHER" id="PTHR44858:SF1">
    <property type="entry name" value="UDP-N-ACETYLGLUCOSAMINE--PEPTIDE N-ACETYLGLUCOSAMINYLTRANSFERASE SPINDLY-RELATED"/>
    <property type="match status" value="1"/>
</dbReference>
<evidence type="ECO:0000259" key="6">
    <source>
        <dbReference type="PROSITE" id="PS50011"/>
    </source>
</evidence>
<feature type="domain" description="Protein kinase" evidence="6">
    <location>
        <begin position="10"/>
        <end position="279"/>
    </location>
</feature>
<keyword evidence="8" id="KW-1185">Reference proteome</keyword>
<dbReference type="AlphaFoldDB" id="A0A9E8ZH69"/>
<accession>A0A9E8ZH69</accession>
<dbReference type="InterPro" id="IPR011990">
    <property type="entry name" value="TPR-like_helical_dom_sf"/>
</dbReference>
<keyword evidence="7" id="KW-0418">Kinase</keyword>
<dbReference type="InterPro" id="IPR019734">
    <property type="entry name" value="TPR_rpt"/>
</dbReference>
<keyword evidence="1" id="KW-0677">Repeat</keyword>
<dbReference type="SUPFAM" id="SSF48452">
    <property type="entry name" value="TPR-like"/>
    <property type="match status" value="1"/>
</dbReference>
<dbReference type="InterPro" id="IPR000719">
    <property type="entry name" value="Prot_kinase_dom"/>
</dbReference>
<keyword evidence="4" id="KW-0547">Nucleotide-binding</keyword>
<dbReference type="InterPro" id="IPR017441">
    <property type="entry name" value="Protein_kinase_ATP_BS"/>
</dbReference>
<protein>
    <submittedName>
        <fullName evidence="7">Tetratricopeptide repeat-containing serine/threonine protein kinase</fullName>
    </submittedName>
</protein>
<feature type="binding site" evidence="4">
    <location>
        <position position="41"/>
    </location>
    <ligand>
        <name>ATP</name>
        <dbReference type="ChEBI" id="CHEBI:30616"/>
    </ligand>
</feature>
<feature type="repeat" description="TPR" evidence="3">
    <location>
        <begin position="622"/>
        <end position="655"/>
    </location>
</feature>
<feature type="repeat" description="TPR" evidence="3">
    <location>
        <begin position="377"/>
        <end position="410"/>
    </location>
</feature>
<dbReference type="InterPro" id="IPR011009">
    <property type="entry name" value="Kinase-like_dom_sf"/>
</dbReference>
<feature type="repeat" description="TPR" evidence="3">
    <location>
        <begin position="554"/>
        <end position="587"/>
    </location>
</feature>
<dbReference type="GO" id="GO:0046813">
    <property type="term" value="P:receptor-mediated virion attachment to host cell"/>
    <property type="evidence" value="ECO:0007669"/>
    <property type="project" value="TreeGrafter"/>
</dbReference>
<feature type="repeat" description="TPR" evidence="3">
    <location>
        <begin position="411"/>
        <end position="444"/>
    </location>
</feature>
<dbReference type="PROSITE" id="PS50005">
    <property type="entry name" value="TPR"/>
    <property type="match status" value="8"/>
</dbReference>
<evidence type="ECO:0000313" key="8">
    <source>
        <dbReference type="Proteomes" id="UP001163152"/>
    </source>
</evidence>
<dbReference type="Pfam" id="PF13371">
    <property type="entry name" value="TPR_9"/>
    <property type="match status" value="1"/>
</dbReference>
<dbReference type="Gene3D" id="3.30.200.20">
    <property type="entry name" value="Phosphorylase Kinase, domain 1"/>
    <property type="match status" value="1"/>
</dbReference>
<dbReference type="GO" id="GO:0004674">
    <property type="term" value="F:protein serine/threonine kinase activity"/>
    <property type="evidence" value="ECO:0007669"/>
    <property type="project" value="UniProtKB-KW"/>
</dbReference>
<organism evidence="7 8">
    <name type="scientific">Thermocoleostomius sinensis A174</name>
    <dbReference type="NCBI Taxonomy" id="2016057"/>
    <lineage>
        <taxon>Bacteria</taxon>
        <taxon>Bacillati</taxon>
        <taxon>Cyanobacteriota</taxon>
        <taxon>Cyanophyceae</taxon>
        <taxon>Oculatellales</taxon>
        <taxon>Oculatellaceae</taxon>
        <taxon>Thermocoleostomius</taxon>
    </lineage>
</organism>
<dbReference type="RefSeq" id="WP_268613029.1">
    <property type="nucleotide sequence ID" value="NZ_CP113797.1"/>
</dbReference>
<dbReference type="Gene3D" id="1.10.510.10">
    <property type="entry name" value="Transferase(Phosphotransferase) domain 1"/>
    <property type="match status" value="1"/>
</dbReference>
<feature type="repeat" description="TPR" evidence="3">
    <location>
        <begin position="486"/>
        <end position="519"/>
    </location>
</feature>
<dbReference type="SUPFAM" id="SSF56112">
    <property type="entry name" value="Protein kinase-like (PK-like)"/>
    <property type="match status" value="1"/>
</dbReference>
<feature type="repeat" description="TPR" evidence="3">
    <location>
        <begin position="588"/>
        <end position="621"/>
    </location>
</feature>
<dbReference type="Gene3D" id="1.25.40.10">
    <property type="entry name" value="Tetratricopeptide repeat domain"/>
    <property type="match status" value="4"/>
</dbReference>
<dbReference type="PROSITE" id="PS50011">
    <property type="entry name" value="PROTEIN_KINASE_DOM"/>
    <property type="match status" value="1"/>
</dbReference>
<name>A0A9E8ZH69_9CYAN</name>
<dbReference type="GO" id="GO:0005524">
    <property type="term" value="F:ATP binding"/>
    <property type="evidence" value="ECO:0007669"/>
    <property type="project" value="UniProtKB-UniRule"/>
</dbReference>
<gene>
    <name evidence="7" type="ORF">OXH18_12075</name>
</gene>
<dbReference type="PROSITE" id="PS00107">
    <property type="entry name" value="PROTEIN_KINASE_ATP"/>
    <property type="match status" value="1"/>
</dbReference>
<dbReference type="Proteomes" id="UP001163152">
    <property type="component" value="Chromosome"/>
</dbReference>
<sequence>MNGVIVDGRYEVIKILGGGAFGQTFLSKDTKRPGHPYCVIKQLRYSHSNPQALQHARRLFKKEAEILEKLGHHDQIPTLLADIEEGQEFFLVEQFIPGHPLTQEMIPGVPWSEDQVVRFLKEALEILVFVHGQGVIHRDIKPANLMRRQPDDKLVLIDFGAVKELGTQIALGQHTPTIAIGTPGYMAIEQFNGQPQFNSDIYALGMIAIQALLGLAADEISLLKDSSSHPPGEVRWRHRRSVSPALATVIDNMVRLDYRQRYATAALVLADLTHLDELVPNRLATTVLPEIQAMPPAVPTILATASPATRTEQATSTSSEVNAVASNASANSGTAGTVPARSSVPSGLKRFLAATAIALVTLGSFAGIGYSQKNRVATYFHDQGRQKARFGDIKAALDRYNLAIRINPAYADAYARRCGMHLRLEDNDRAEADCQRALDLDPDNAIAHLNWGNFYTEQRNREEANTYYTQAVVLSSREIQLNPTNADAYYHRGAARFRLADRRGAIEDVTKAIELDPEYVEAYIARCQAQGQMSEHQKAVEDCTKATELNPNNYTAFVSLCNNLSNLGQYDAAIDACTRALQLNPNDSYGYNNRGLVWERLGNYESALNDYQQAIQRDPNDAVAYHNLGNVLTTQGNHQGAIEAYTKATEIDPSFAAAFYGRGIRQAVLGNIDAAIADLQQSADLFSQQGRADRVEDALYQIRRIQEAAQATQSSSSSAETGIAITPEGTPEAGTLGPIERPTEAGSGISDSTTTAPVAQDPPAPVFQIPSPGSFGQAPPIPEVAPAPTDSFVQEAPTYDYNFEAPPTDSFVQDPPAPYAAPAPFAEDLPSIDTAPGSFSSEPPSIVPEAAPSDSF</sequence>
<dbReference type="GO" id="GO:0009279">
    <property type="term" value="C:cell outer membrane"/>
    <property type="evidence" value="ECO:0007669"/>
    <property type="project" value="TreeGrafter"/>
</dbReference>